<dbReference type="Pfam" id="PF24568">
    <property type="entry name" value="CC_PcsB"/>
    <property type="match status" value="1"/>
</dbReference>
<evidence type="ECO:0000256" key="1">
    <source>
        <dbReference type="ARBA" id="ARBA00022729"/>
    </source>
</evidence>
<proteinExistence type="predicted"/>
<dbReference type="AlphaFoldDB" id="A0A268F4Q4"/>
<feature type="domain" description="Peptidoglycan hydrolase PcsB coiled-coil" evidence="3">
    <location>
        <begin position="80"/>
        <end position="151"/>
    </location>
</feature>
<feature type="coiled-coil region" evidence="2">
    <location>
        <begin position="59"/>
        <end position="93"/>
    </location>
</feature>
<keyword evidence="2" id="KW-0175">Coiled coil</keyword>
<keyword evidence="7" id="KW-1185">Reference proteome</keyword>
<protein>
    <recommendedName>
        <fullName evidence="3">Peptidoglycan hydrolase PcsB coiled-coil domain-containing protein</fullName>
    </recommendedName>
</protein>
<reference evidence="5 6" key="1">
    <citation type="submission" date="2017-07" db="EMBL/GenBank/DDBJ databases">
        <title>Isolation and whole genome analysis of endospore-forming bacteria from heroin.</title>
        <authorList>
            <person name="Kalinowski J."/>
            <person name="Ahrens B."/>
            <person name="Al-Dilaimi A."/>
            <person name="Winkler A."/>
            <person name="Wibberg D."/>
            <person name="Schleenbecker U."/>
            <person name="Ruckert C."/>
            <person name="Wolfel R."/>
            <person name="Grass G."/>
        </authorList>
    </citation>
    <scope>NUCLEOTIDE SEQUENCE [LARGE SCALE GENOMIC DNA]</scope>
    <source>
        <strain evidence="5 6">7537-G1</strain>
    </source>
</reference>
<comment type="caution">
    <text evidence="5">The sequence shown here is derived from an EMBL/GenBank/DDBJ whole genome shotgun (WGS) entry which is preliminary data.</text>
</comment>
<evidence type="ECO:0000313" key="6">
    <source>
        <dbReference type="Proteomes" id="UP000215596"/>
    </source>
</evidence>
<evidence type="ECO:0000313" key="4">
    <source>
        <dbReference type="EMBL" id="MUG64635.1"/>
    </source>
</evidence>
<evidence type="ECO:0000313" key="5">
    <source>
        <dbReference type="EMBL" id="PAD80356.1"/>
    </source>
</evidence>
<sequence length="367" mass="42595">MMTRIKYRFLPFLLVIILFVSTLTAPVSYSVQEPIMPDSEEARKILEDSLSIVEIDHEIERITARQQELEVTQRQLRERITVLEERIDERRDRADAVLRAYYMGERDHLLVMLLSAQSLSGFFRILDFYDMIIQNDQQVLQSYNQQYRELQASRASAERNAAELAQVKDSLLQQRERVLALQQQVDGALNTSGNPEAMRALIHEFTLYWENVGLYEVKRHFQALASAMENLPGFIQGSKNILSTNGKVYTINIHEDDLNGFLRSEDKLFETFAFRFEDGKVIASGESGNLSLLIEGRYSVVDEPQNAIMFEVERLVFNRLELPDTTRRSLQDEFDMNFYPKQLISFLKATEVSSSDQRLIVRMELDL</sequence>
<name>A0A268F4Q4_9BACL</name>
<evidence type="ECO:0000259" key="3">
    <source>
        <dbReference type="Pfam" id="PF24568"/>
    </source>
</evidence>
<dbReference type="EMBL" id="NPBY01000003">
    <property type="protein sequence ID" value="PAD80356.1"/>
    <property type="molecule type" value="Genomic_DNA"/>
</dbReference>
<gene>
    <name evidence="5" type="ORF">CHH67_01220</name>
    <name evidence="4" type="ORF">GNP94_01270</name>
</gene>
<keyword evidence="1" id="KW-0732">Signal</keyword>
<organism evidence="5 6">
    <name type="scientific">Paenibacillus campinasensis</name>
    <dbReference type="NCBI Taxonomy" id="66347"/>
    <lineage>
        <taxon>Bacteria</taxon>
        <taxon>Bacillati</taxon>
        <taxon>Bacillota</taxon>
        <taxon>Bacilli</taxon>
        <taxon>Bacillales</taxon>
        <taxon>Paenibacillaceae</taxon>
        <taxon>Paenibacillus</taxon>
    </lineage>
</organism>
<evidence type="ECO:0000256" key="2">
    <source>
        <dbReference type="SAM" id="Coils"/>
    </source>
</evidence>
<dbReference type="OrthoDB" id="2657928at2"/>
<reference evidence="4 7" key="2">
    <citation type="submission" date="2019-11" db="EMBL/GenBank/DDBJ databases">
        <title>Draft genome sequences of five Paenibacillus species of dairy origin.</title>
        <authorList>
            <person name="Olajide A.M."/>
            <person name="Chen S."/>
            <person name="Lapointe G."/>
        </authorList>
    </citation>
    <scope>NUCLEOTIDE SEQUENCE [LARGE SCALE GENOMIC DNA]</scope>
    <source>
        <strain evidence="4 7">3CS1</strain>
    </source>
</reference>
<dbReference type="Proteomes" id="UP000435177">
    <property type="component" value="Unassembled WGS sequence"/>
</dbReference>
<evidence type="ECO:0000313" key="7">
    <source>
        <dbReference type="Proteomes" id="UP000435177"/>
    </source>
</evidence>
<dbReference type="Gene3D" id="6.10.250.3150">
    <property type="match status" value="1"/>
</dbReference>
<dbReference type="InterPro" id="IPR057309">
    <property type="entry name" value="PcsB_CC"/>
</dbReference>
<dbReference type="Proteomes" id="UP000215596">
    <property type="component" value="Unassembled WGS sequence"/>
</dbReference>
<dbReference type="EMBL" id="WOAA01000001">
    <property type="protein sequence ID" value="MUG64635.1"/>
    <property type="molecule type" value="Genomic_DNA"/>
</dbReference>
<accession>A0A268F4Q4</accession>
<feature type="coiled-coil region" evidence="2">
    <location>
        <begin position="133"/>
        <end position="184"/>
    </location>
</feature>